<sequence length="129" mass="14436">MNGIIVLELTNNGINERKDARGCANASDSDQSTAEGNKDSDVTSDFDTARFGFSSCQKRIGAGQRHRRPFDFYCTYIGAVLNKIRSDKTVRRGGLVVLEEKPPLALPTPFPLRYHTLLSLRFTVEIIRM</sequence>
<comment type="caution">
    <text evidence="2">The sequence shown here is derived from an EMBL/GenBank/DDBJ whole genome shotgun (WGS) entry which is preliminary data.</text>
</comment>
<organism evidence="2 3">
    <name type="scientific">Hymenoscyphus albidus</name>
    <dbReference type="NCBI Taxonomy" id="595503"/>
    <lineage>
        <taxon>Eukaryota</taxon>
        <taxon>Fungi</taxon>
        <taxon>Dikarya</taxon>
        <taxon>Ascomycota</taxon>
        <taxon>Pezizomycotina</taxon>
        <taxon>Leotiomycetes</taxon>
        <taxon>Helotiales</taxon>
        <taxon>Helotiaceae</taxon>
        <taxon>Hymenoscyphus</taxon>
    </lineage>
</organism>
<protein>
    <submittedName>
        <fullName evidence="2">Uncharacterized protein</fullName>
    </submittedName>
</protein>
<proteinExistence type="predicted"/>
<dbReference type="AlphaFoldDB" id="A0A9N9Q6M4"/>
<evidence type="ECO:0000313" key="3">
    <source>
        <dbReference type="Proteomes" id="UP000701801"/>
    </source>
</evidence>
<evidence type="ECO:0000256" key="1">
    <source>
        <dbReference type="SAM" id="MobiDB-lite"/>
    </source>
</evidence>
<keyword evidence="3" id="KW-1185">Reference proteome</keyword>
<gene>
    <name evidence="2" type="ORF">HYALB_00012574</name>
</gene>
<feature type="region of interest" description="Disordered" evidence="1">
    <location>
        <begin position="19"/>
        <end position="41"/>
    </location>
</feature>
<evidence type="ECO:0000313" key="2">
    <source>
        <dbReference type="EMBL" id="CAG8976577.1"/>
    </source>
</evidence>
<accession>A0A9N9Q6M4</accession>
<dbReference type="EMBL" id="CAJVRM010000183">
    <property type="protein sequence ID" value="CAG8976577.1"/>
    <property type="molecule type" value="Genomic_DNA"/>
</dbReference>
<feature type="compositionally biased region" description="Polar residues" evidence="1">
    <location>
        <begin position="26"/>
        <end position="35"/>
    </location>
</feature>
<dbReference type="Proteomes" id="UP000701801">
    <property type="component" value="Unassembled WGS sequence"/>
</dbReference>
<name>A0A9N9Q6M4_9HELO</name>
<reference evidence="2" key="1">
    <citation type="submission" date="2021-07" db="EMBL/GenBank/DDBJ databases">
        <authorList>
            <person name="Durling M."/>
        </authorList>
    </citation>
    <scope>NUCLEOTIDE SEQUENCE</scope>
</reference>